<organism evidence="2 3">
    <name type="scientific">Pseudomarimonas arenosa</name>
    <dbReference type="NCBI Taxonomy" id="2774145"/>
    <lineage>
        <taxon>Bacteria</taxon>
        <taxon>Pseudomonadati</taxon>
        <taxon>Pseudomonadota</taxon>
        <taxon>Gammaproteobacteria</taxon>
        <taxon>Lysobacterales</taxon>
        <taxon>Lysobacteraceae</taxon>
        <taxon>Pseudomarimonas</taxon>
    </lineage>
</organism>
<evidence type="ECO:0000313" key="2">
    <source>
        <dbReference type="EMBL" id="MBD8527861.1"/>
    </source>
</evidence>
<sequence>MSMHAKRSSRVDLSLWSEASRRSMLAAFPPKYYTDIHYVCYHCGGQSVFLGADQKITFEVKRQYVWQRRVLCERCKLESERLKAELRSIRKVRKERGAFAHHDRAQSERMLTLLQLLPKYALRKDTAAIRMLEKELGDVV</sequence>
<accession>A0AAW3ZUY3</accession>
<proteinExistence type="predicted"/>
<feature type="domain" description="Probable zinc-binding" evidence="1">
    <location>
        <begin position="35"/>
        <end position="80"/>
    </location>
</feature>
<dbReference type="Proteomes" id="UP000613768">
    <property type="component" value="Unassembled WGS sequence"/>
</dbReference>
<keyword evidence="3" id="KW-1185">Reference proteome</keyword>
<reference evidence="2 3" key="1">
    <citation type="submission" date="2020-09" db="EMBL/GenBank/DDBJ databases">
        <title>Pseudoxanthomonas sp. CAU 1598 isolated from sand of Yaerae Beach.</title>
        <authorList>
            <person name="Kim W."/>
        </authorList>
    </citation>
    <scope>NUCLEOTIDE SEQUENCE [LARGE SCALE GENOMIC DNA]</scope>
    <source>
        <strain evidence="2 3">CAU 1598</strain>
    </source>
</reference>
<comment type="caution">
    <text evidence="2">The sequence shown here is derived from an EMBL/GenBank/DDBJ whole genome shotgun (WGS) entry which is preliminary data.</text>
</comment>
<dbReference type="EMBL" id="JACYTR010000068">
    <property type="protein sequence ID" value="MBD8527861.1"/>
    <property type="molecule type" value="Genomic_DNA"/>
</dbReference>
<name>A0AAW3ZUY3_9GAMM</name>
<dbReference type="RefSeq" id="WP_192031281.1">
    <property type="nucleotide sequence ID" value="NZ_JACYTR010000068.1"/>
</dbReference>
<dbReference type="Pfam" id="PF13451">
    <property type="entry name" value="zf_Tbcl"/>
    <property type="match status" value="1"/>
</dbReference>
<dbReference type="InterPro" id="IPR025306">
    <property type="entry name" value="Zn-bnd_dom_prob"/>
</dbReference>
<protein>
    <submittedName>
        <fullName evidence="2">Zinc-ribbon domain containing protein</fullName>
    </submittedName>
</protein>
<evidence type="ECO:0000313" key="3">
    <source>
        <dbReference type="Proteomes" id="UP000613768"/>
    </source>
</evidence>
<dbReference type="AlphaFoldDB" id="A0AAW3ZUY3"/>
<gene>
    <name evidence="2" type="ORF">IFO71_19110</name>
</gene>
<evidence type="ECO:0000259" key="1">
    <source>
        <dbReference type="Pfam" id="PF13451"/>
    </source>
</evidence>